<dbReference type="EMBL" id="OZ034818">
    <property type="protein sequence ID" value="CAL1390806.1"/>
    <property type="molecule type" value="Genomic_DNA"/>
</dbReference>
<proteinExistence type="predicted"/>
<dbReference type="PANTHER" id="PTHR46890:SF48">
    <property type="entry name" value="RNA-DIRECTED DNA POLYMERASE"/>
    <property type="match status" value="1"/>
</dbReference>
<dbReference type="Proteomes" id="UP001497516">
    <property type="component" value="Chromosome 5"/>
</dbReference>
<evidence type="ECO:0000313" key="2">
    <source>
        <dbReference type="EMBL" id="CAL1390806.1"/>
    </source>
</evidence>
<dbReference type="AlphaFoldDB" id="A0AAV2EXW3"/>
<keyword evidence="3" id="KW-1185">Reference proteome</keyword>
<evidence type="ECO:0000313" key="3">
    <source>
        <dbReference type="Proteomes" id="UP001497516"/>
    </source>
</evidence>
<dbReference type="SUPFAM" id="SSF56672">
    <property type="entry name" value="DNA/RNA polymerases"/>
    <property type="match status" value="1"/>
</dbReference>
<protein>
    <recommendedName>
        <fullName evidence="1">Reverse transcriptase domain-containing protein</fullName>
    </recommendedName>
</protein>
<feature type="domain" description="Reverse transcriptase" evidence="1">
    <location>
        <begin position="246"/>
        <end position="516"/>
    </location>
</feature>
<dbReference type="InterPro" id="IPR043502">
    <property type="entry name" value="DNA/RNA_pol_sf"/>
</dbReference>
<dbReference type="Pfam" id="PF00078">
    <property type="entry name" value="RVT_1"/>
    <property type="match status" value="1"/>
</dbReference>
<dbReference type="InterPro" id="IPR000477">
    <property type="entry name" value="RT_dom"/>
</dbReference>
<sequence length="586" mass="66736">MPPHNLGQHRFHFDSRWAKNSEARQAFADKWGSQTSGTRQFKFFNDLKSSRHDLVEWMKKGTSNSARKIKELRLEIDTARNAPSVDWEVIKGLEKALSSSYLQEEIYWKQKSRVKYLQEGESNTHFFHTITNQKRRMRTILYLKDDNGLVHLEEGAKANVAVTYFMGLFLSNQPLVHDFILSLGLQKKVNDYINTCLSATVTRKEIKDATFSIGSYQSPGIDGFTGIFFQAFWDVVGESLCDAAISFFHTGRLLHNFNHTLITLIPKTPNAETMKQMRPIGLCQVFYKIIAKILADRLSCFLPLIVGPNQNGFVKDRSITDNILIGQEVMQFLKTKTQGKEKWMALKLDMEKAYDRVEWPLLFELLKGLGFGDKWLKWLRSCVTTVSFSIVLNGSIHGYFHPQRGLRQGDPLSPLLFALYTEAFSSLIENSIRNSSLHGLRIHRQAPLISHLFFADDSYLFLRASSTECARLIEILHEYEVVSGQRVNLQKSAVTFSANVLDSEATRLAGLLGVSTIGVHDRYLGLPSQVHRSKIQTFRYIEDSLATIIRHWKSKNMSLAAKEVVIKAVGTTTPIFAMSCFRLTSD</sequence>
<dbReference type="InterPro" id="IPR052343">
    <property type="entry name" value="Retrotransposon-Effector_Assoc"/>
</dbReference>
<dbReference type="PANTHER" id="PTHR46890">
    <property type="entry name" value="NON-LTR RETROLELEMENT REVERSE TRANSCRIPTASE-LIKE PROTEIN-RELATED"/>
    <property type="match status" value="1"/>
</dbReference>
<dbReference type="PROSITE" id="PS50878">
    <property type="entry name" value="RT_POL"/>
    <property type="match status" value="1"/>
</dbReference>
<evidence type="ECO:0000259" key="1">
    <source>
        <dbReference type="PROSITE" id="PS50878"/>
    </source>
</evidence>
<organism evidence="2 3">
    <name type="scientific">Linum trigynum</name>
    <dbReference type="NCBI Taxonomy" id="586398"/>
    <lineage>
        <taxon>Eukaryota</taxon>
        <taxon>Viridiplantae</taxon>
        <taxon>Streptophyta</taxon>
        <taxon>Embryophyta</taxon>
        <taxon>Tracheophyta</taxon>
        <taxon>Spermatophyta</taxon>
        <taxon>Magnoliopsida</taxon>
        <taxon>eudicotyledons</taxon>
        <taxon>Gunneridae</taxon>
        <taxon>Pentapetalae</taxon>
        <taxon>rosids</taxon>
        <taxon>fabids</taxon>
        <taxon>Malpighiales</taxon>
        <taxon>Linaceae</taxon>
        <taxon>Linum</taxon>
    </lineage>
</organism>
<dbReference type="CDD" id="cd01650">
    <property type="entry name" value="RT_nLTR_like"/>
    <property type="match status" value="1"/>
</dbReference>
<reference evidence="2 3" key="1">
    <citation type="submission" date="2024-04" db="EMBL/GenBank/DDBJ databases">
        <authorList>
            <person name="Fracassetti M."/>
        </authorList>
    </citation>
    <scope>NUCLEOTIDE SEQUENCE [LARGE SCALE GENOMIC DNA]</scope>
</reference>
<gene>
    <name evidence="2" type="ORF">LTRI10_LOCUS31566</name>
</gene>
<accession>A0AAV2EXW3</accession>
<name>A0AAV2EXW3_9ROSI</name>